<reference evidence="2 3" key="1">
    <citation type="submission" date="2018-08" db="EMBL/GenBank/DDBJ databases">
        <title>Jishengella sp. nov., isolated from a root of Azadirachta indica A. Juss. var. siamensis Valenton.</title>
        <authorList>
            <person name="Kuncharoen N."/>
            <person name="Tanasupawat S."/>
            <person name="Kudo T."/>
            <person name="Ohkuma M."/>
        </authorList>
    </citation>
    <scope>NUCLEOTIDE SEQUENCE [LARGE SCALE GENOMIC DNA]</scope>
    <source>
        <strain evidence="2 3">AZ1-13</strain>
    </source>
</reference>
<protein>
    <submittedName>
        <fullName evidence="2">DUF1622 domain-containing protein</fullName>
    </submittedName>
</protein>
<evidence type="ECO:0000313" key="2">
    <source>
        <dbReference type="EMBL" id="RIV41312.1"/>
    </source>
</evidence>
<keyword evidence="1" id="KW-1133">Transmembrane helix</keyword>
<dbReference type="AlphaFoldDB" id="A0A418N0F7"/>
<dbReference type="Proteomes" id="UP000283832">
    <property type="component" value="Unassembled WGS sequence"/>
</dbReference>
<dbReference type="RefSeq" id="WP_119572514.1">
    <property type="nucleotide sequence ID" value="NZ_QXEC01000001.1"/>
</dbReference>
<proteinExistence type="predicted"/>
<keyword evidence="1" id="KW-0812">Transmembrane</keyword>
<comment type="caution">
    <text evidence="2">The sequence shown here is derived from an EMBL/GenBank/DDBJ whole genome shotgun (WGS) entry which is preliminary data.</text>
</comment>
<dbReference type="EMBL" id="QXEC01000001">
    <property type="protein sequence ID" value="RIV41312.1"/>
    <property type="molecule type" value="Genomic_DNA"/>
</dbReference>
<accession>A0A418N0F7</accession>
<dbReference type="OrthoDB" id="3404208at2"/>
<gene>
    <name evidence="2" type="ORF">D2L64_00960</name>
</gene>
<name>A0A418N0F7_9ACTN</name>
<keyword evidence="1" id="KW-0472">Membrane</keyword>
<evidence type="ECO:0000313" key="3">
    <source>
        <dbReference type="Proteomes" id="UP000283832"/>
    </source>
</evidence>
<evidence type="ECO:0000256" key="1">
    <source>
        <dbReference type="SAM" id="Phobius"/>
    </source>
</evidence>
<feature type="transmembrane region" description="Helical" evidence="1">
    <location>
        <begin position="53"/>
        <end position="72"/>
    </location>
</feature>
<keyword evidence="3" id="KW-1185">Reference proteome</keyword>
<sequence>MTATLSTVITVIGVFAAGIVLVGTRSVPTALGVLLDMLVAAGLVRLVGEQTWADLAGVVAIVLLRTVLRGALLADYRRSHPGATVRSRRPGRR</sequence>
<organism evidence="2 3">
    <name type="scientific">Micromonospora radicis</name>
    <dbReference type="NCBI Taxonomy" id="1894971"/>
    <lineage>
        <taxon>Bacteria</taxon>
        <taxon>Bacillati</taxon>
        <taxon>Actinomycetota</taxon>
        <taxon>Actinomycetes</taxon>
        <taxon>Micromonosporales</taxon>
        <taxon>Micromonosporaceae</taxon>
        <taxon>Micromonospora</taxon>
    </lineage>
</organism>
<feature type="transmembrane region" description="Helical" evidence="1">
    <location>
        <begin position="6"/>
        <end position="23"/>
    </location>
</feature>